<dbReference type="EC" id="2.7.7.6" evidence="1"/>
<dbReference type="Pfam" id="PF04565">
    <property type="entry name" value="RNA_pol_Rpb2_3"/>
    <property type="match status" value="1"/>
</dbReference>
<evidence type="ECO:0000313" key="7">
    <source>
        <dbReference type="EMBL" id="QHS92401.1"/>
    </source>
</evidence>
<feature type="domain" description="Hint" evidence="6">
    <location>
        <begin position="771"/>
        <end position="867"/>
    </location>
</feature>
<dbReference type="SUPFAM" id="SSF64484">
    <property type="entry name" value="beta and beta-prime subunits of DNA dependent RNA-polymerase"/>
    <property type="match status" value="2"/>
</dbReference>
<dbReference type="InterPro" id="IPR003587">
    <property type="entry name" value="Hint_dom_N"/>
</dbReference>
<organism evidence="7">
    <name type="scientific">viral metagenome</name>
    <dbReference type="NCBI Taxonomy" id="1070528"/>
    <lineage>
        <taxon>unclassified sequences</taxon>
        <taxon>metagenomes</taxon>
        <taxon>organismal metagenomes</taxon>
    </lineage>
</organism>
<dbReference type="Pfam" id="PF04566">
    <property type="entry name" value="RNA_pol_Rpb2_4"/>
    <property type="match status" value="1"/>
</dbReference>
<dbReference type="SUPFAM" id="SSF51294">
    <property type="entry name" value="Hedgehog/intein (Hint) domain"/>
    <property type="match status" value="1"/>
</dbReference>
<dbReference type="Gene3D" id="2.40.270.10">
    <property type="entry name" value="DNA-directed RNA polymerase, subunit 2, domain 6"/>
    <property type="match status" value="1"/>
</dbReference>
<dbReference type="Gene3D" id="3.90.1100.10">
    <property type="match status" value="2"/>
</dbReference>
<dbReference type="PROSITE" id="PS50817">
    <property type="entry name" value="INTEIN_N_TER"/>
    <property type="match status" value="1"/>
</dbReference>
<evidence type="ECO:0000256" key="5">
    <source>
        <dbReference type="ARBA" id="ARBA00023163"/>
    </source>
</evidence>
<dbReference type="AlphaFoldDB" id="A0A6C0BKX0"/>
<keyword evidence="3" id="KW-0808">Transferase</keyword>
<dbReference type="Gene3D" id="2.170.16.10">
    <property type="entry name" value="Hedgehog/Intein (Hint) domain"/>
    <property type="match status" value="1"/>
</dbReference>
<dbReference type="InterPro" id="IPR015712">
    <property type="entry name" value="DNA-dir_RNA_pol_su2"/>
</dbReference>
<dbReference type="InterPro" id="IPR037033">
    <property type="entry name" value="DNA-dir_RNAP_su2_hyb_sf"/>
</dbReference>
<keyword evidence="4" id="KW-0548">Nucleotidyltransferase</keyword>
<dbReference type="Pfam" id="PF04567">
    <property type="entry name" value="RNA_pol_Rpb2_5"/>
    <property type="match status" value="1"/>
</dbReference>
<dbReference type="InterPro" id="IPR007120">
    <property type="entry name" value="DNA-dir_RNAP_su2_dom"/>
</dbReference>
<reference evidence="7" key="1">
    <citation type="journal article" date="2020" name="Nature">
        <title>Giant virus diversity and host interactions through global metagenomics.</title>
        <authorList>
            <person name="Schulz F."/>
            <person name="Roux S."/>
            <person name="Paez-Espino D."/>
            <person name="Jungbluth S."/>
            <person name="Walsh D.A."/>
            <person name="Denef V.J."/>
            <person name="McMahon K.D."/>
            <person name="Konstantinidis K.T."/>
            <person name="Eloe-Fadrosh E.A."/>
            <person name="Kyrpides N.C."/>
            <person name="Woyke T."/>
        </authorList>
    </citation>
    <scope>NUCLEOTIDE SEQUENCE</scope>
    <source>
        <strain evidence="7">GVMAG-M-3300014204-73</strain>
    </source>
</reference>
<dbReference type="InterPro" id="IPR007645">
    <property type="entry name" value="RNA_pol_Rpb2_3"/>
</dbReference>
<evidence type="ECO:0000256" key="3">
    <source>
        <dbReference type="ARBA" id="ARBA00022679"/>
    </source>
</evidence>
<evidence type="ECO:0000256" key="1">
    <source>
        <dbReference type="ARBA" id="ARBA00012418"/>
    </source>
</evidence>
<keyword evidence="2" id="KW-0240">DNA-directed RNA polymerase</keyword>
<dbReference type="InterPro" id="IPR007647">
    <property type="entry name" value="RNA_pol_Rpb2_5"/>
</dbReference>
<dbReference type="InterPro" id="IPR036844">
    <property type="entry name" value="Hint_dom_sf"/>
</dbReference>
<dbReference type="InterPro" id="IPR037034">
    <property type="entry name" value="RNA_pol_Rpb2_2_sf"/>
</dbReference>
<dbReference type="SMART" id="SM00306">
    <property type="entry name" value="HintN"/>
    <property type="match status" value="1"/>
</dbReference>
<dbReference type="GO" id="GO:0000428">
    <property type="term" value="C:DNA-directed RNA polymerase complex"/>
    <property type="evidence" value="ECO:0007669"/>
    <property type="project" value="UniProtKB-KW"/>
</dbReference>
<evidence type="ECO:0000256" key="2">
    <source>
        <dbReference type="ARBA" id="ARBA00022478"/>
    </source>
</evidence>
<dbReference type="EMBL" id="MN739178">
    <property type="protein sequence ID" value="QHS92401.1"/>
    <property type="molecule type" value="Genomic_DNA"/>
</dbReference>
<dbReference type="InterPro" id="IPR014724">
    <property type="entry name" value="RNA_pol_RPB2_OB-fold"/>
</dbReference>
<dbReference type="GO" id="GO:0003899">
    <property type="term" value="F:DNA-directed RNA polymerase activity"/>
    <property type="evidence" value="ECO:0007669"/>
    <property type="project" value="UniProtKB-EC"/>
</dbReference>
<proteinExistence type="predicted"/>
<dbReference type="InterPro" id="IPR006141">
    <property type="entry name" value="Intein_N"/>
</dbReference>
<dbReference type="Gene3D" id="2.40.50.150">
    <property type="match status" value="1"/>
</dbReference>
<dbReference type="InterPro" id="IPR007642">
    <property type="entry name" value="RNA_pol_Rpb2_2"/>
</dbReference>
<dbReference type="GO" id="GO:0003677">
    <property type="term" value="F:DNA binding"/>
    <property type="evidence" value="ECO:0007669"/>
    <property type="project" value="InterPro"/>
</dbReference>
<dbReference type="Gene3D" id="3.90.1110.10">
    <property type="entry name" value="RNA polymerase Rpb2, domain 2"/>
    <property type="match status" value="1"/>
</dbReference>
<keyword evidence="5" id="KW-0804">Transcription</keyword>
<dbReference type="InterPro" id="IPR007646">
    <property type="entry name" value="RNA_pol_Rpb2_4"/>
</dbReference>
<dbReference type="Pfam" id="PF00562">
    <property type="entry name" value="RNA_pol_Rpb2_6"/>
    <property type="match status" value="1"/>
</dbReference>
<dbReference type="CDD" id="cd00081">
    <property type="entry name" value="Hint"/>
    <property type="match status" value="1"/>
</dbReference>
<evidence type="ECO:0000259" key="6">
    <source>
        <dbReference type="SMART" id="SM00306"/>
    </source>
</evidence>
<dbReference type="Pfam" id="PF04563">
    <property type="entry name" value="RNA_pol_Rpb2_1"/>
    <property type="match status" value="1"/>
</dbReference>
<name>A0A6C0BKX0_9ZZZZ</name>
<accession>A0A6C0BKX0</accession>
<dbReference type="GO" id="GO:0032549">
    <property type="term" value="F:ribonucleoside binding"/>
    <property type="evidence" value="ECO:0007669"/>
    <property type="project" value="InterPro"/>
</dbReference>
<dbReference type="Pfam" id="PF04561">
    <property type="entry name" value="RNA_pol_Rpb2_2"/>
    <property type="match status" value="1"/>
</dbReference>
<dbReference type="PANTHER" id="PTHR20856">
    <property type="entry name" value="DNA-DIRECTED RNA POLYMERASE I SUBUNIT 2"/>
    <property type="match status" value="1"/>
</dbReference>
<dbReference type="GO" id="GO:0016539">
    <property type="term" value="P:intein-mediated protein splicing"/>
    <property type="evidence" value="ECO:0007669"/>
    <property type="project" value="InterPro"/>
</dbReference>
<dbReference type="InterPro" id="IPR007644">
    <property type="entry name" value="RNA_pol_bsu_protrusion"/>
</dbReference>
<sequence length="997" mass="114099">MSDHFNWDVETWTTLDSYFKQNKILIQHQLDSYNNMVDYVIPQIIEKNNPITIADKYNPEKKEFERVVTISFAQTYLSKPLIHENTDVIKPLYPNEARLRGLTYAAPMFVDVEYTIKDPSNPTPEKKIISKIPFLKLPVMLHSKYCHLSDRSEQSLAEMGECQFDQGGYFVVNGGEKVIVSQERVAENQVFVWTPPKTTTSKYTHEAEIKTSIDQRFFPVKVNKVKLTKEPSMRARKQASGQGMVYGRTFHVVIPYIKEGIPLFIMFRALGVMTEQEMIEMILPDYESIGSNYTNFLIPSIYEARNQTISKDRNETVLNQNDALAYLAERLNIKFGEAFKKEDPESQLKYVKEILSRELFPHIGQMIPHIGQTFRKKAFFLGYMTRKLIDCYFGVRPFDDRDHYGNKRVDMAGPLLTVLFHTNFIKLISDLRRTILGSLNDPQKIPLLIRKTIQSCNIDAKIKYGLSTGNWNTQKSSLSTSKKGIAQVLNRLSFAGALSHTRRIQSPLERAGSKIVSPRRLHGTHYGMCCPNETPEGQQIGIVKNLSMQTHITIQTSDYPIRIILNKLGVVDLIDTRAIDVKNCTKIFVNGDWFGVIDDAQTEQLYHRLKILKRHGIVVPYISIAWWIQWREIRIQTDGGRYSRPLYIVEDGQTPDGHYVSRLLIEENYNTDSTFKNAFLQGQIKWPQFLQGLGMTKTATIDNGGVVEYLDTNEIETSMIAMTYADLRHNSDTQQCFVKYTHCEIHPMMMMGIVASMIPFSDHNQSPRNCYQCLWKEEQVIMADGTMKRIADVRVNDIVLTINPNTLEYETSKVINQYVKSTTKPMVKLTTVSGRTLVCTNDHPILTEQGWQPAGQLTTMDRVCTYQGPRPQFGSEYQLIQQQCPDFKGTLSIMGQSMFVPVLKIEPHDNVEIADITTESCNHSFITGNMICVHNSAMAKQSIGYYATNYNSRMDTMSHVLVYGHRPLVSTRTSRYVIMDKLPHGATAMLLYACYTG</sequence>
<protein>
    <recommendedName>
        <fullName evidence="1">DNA-directed RNA polymerase</fullName>
        <ecNumber evidence="1">2.7.7.6</ecNumber>
    </recommendedName>
</protein>
<evidence type="ECO:0000256" key="4">
    <source>
        <dbReference type="ARBA" id="ARBA00022695"/>
    </source>
</evidence>
<dbReference type="NCBIfam" id="TIGR01445">
    <property type="entry name" value="intein_Nterm"/>
    <property type="match status" value="1"/>
</dbReference>
<dbReference type="GO" id="GO:0006351">
    <property type="term" value="P:DNA-templated transcription"/>
    <property type="evidence" value="ECO:0007669"/>
    <property type="project" value="InterPro"/>
</dbReference>